<organism evidence="1 2">
    <name type="scientific">Mytilus coruscus</name>
    <name type="common">Sea mussel</name>
    <dbReference type="NCBI Taxonomy" id="42192"/>
    <lineage>
        <taxon>Eukaryota</taxon>
        <taxon>Metazoa</taxon>
        <taxon>Spiralia</taxon>
        <taxon>Lophotrochozoa</taxon>
        <taxon>Mollusca</taxon>
        <taxon>Bivalvia</taxon>
        <taxon>Autobranchia</taxon>
        <taxon>Pteriomorphia</taxon>
        <taxon>Mytilida</taxon>
        <taxon>Mytiloidea</taxon>
        <taxon>Mytilidae</taxon>
        <taxon>Mytilinae</taxon>
        <taxon>Mytilus</taxon>
    </lineage>
</organism>
<protein>
    <submittedName>
        <fullName evidence="1">SHPRH</fullName>
        <ecNumber evidence="1">2.3.2.27</ecNumber>
        <ecNumber evidence="1">3.6.4.-</ecNumber>
    </submittedName>
</protein>
<proteinExistence type="predicted"/>
<keyword evidence="2" id="KW-1185">Reference proteome</keyword>
<keyword evidence="1" id="KW-0012">Acyltransferase</keyword>
<sequence>MELELQTHCTVELKITPTWTNGKCHVYKSSNLVGEAVAETGIAAEPTAVVAAIAGPSGDAPEIPNSTGKRRVVPVTAVHPLLPIHATKTTKKANKKACRMCGGTTELSFWLGCGYQNIKTKRQDCAYWVHQKCIRLQFKKKDELIKLPFYCPKHCK</sequence>
<dbReference type="GO" id="GO:0016787">
    <property type="term" value="F:hydrolase activity"/>
    <property type="evidence" value="ECO:0007669"/>
    <property type="project" value="UniProtKB-KW"/>
</dbReference>
<accession>A0A6J8A6E8</accession>
<dbReference type="AlphaFoldDB" id="A0A6J8A6E8"/>
<dbReference type="OrthoDB" id="6131158at2759"/>
<reference evidence="1 2" key="1">
    <citation type="submission" date="2020-06" db="EMBL/GenBank/DDBJ databases">
        <authorList>
            <person name="Li R."/>
            <person name="Bekaert M."/>
        </authorList>
    </citation>
    <scope>NUCLEOTIDE SEQUENCE [LARGE SCALE GENOMIC DNA]</scope>
    <source>
        <strain evidence="2">wild</strain>
    </source>
</reference>
<dbReference type="InterPro" id="IPR013083">
    <property type="entry name" value="Znf_RING/FYVE/PHD"/>
</dbReference>
<dbReference type="Proteomes" id="UP000507470">
    <property type="component" value="Unassembled WGS sequence"/>
</dbReference>
<dbReference type="EMBL" id="CACVKT020000721">
    <property type="protein sequence ID" value="CAC5362008.1"/>
    <property type="molecule type" value="Genomic_DNA"/>
</dbReference>
<evidence type="ECO:0000313" key="1">
    <source>
        <dbReference type="EMBL" id="CAC5362008.1"/>
    </source>
</evidence>
<keyword evidence="1" id="KW-0378">Hydrolase</keyword>
<dbReference type="EC" id="2.3.2.27" evidence="1"/>
<name>A0A6J8A6E8_MYTCO</name>
<dbReference type="EC" id="3.6.4.-" evidence="1"/>
<keyword evidence="1" id="KW-0808">Transferase</keyword>
<gene>
    <name evidence="1" type="ORF">MCOR_3920</name>
</gene>
<dbReference type="Gene3D" id="3.30.40.10">
    <property type="entry name" value="Zinc/RING finger domain, C3HC4 (zinc finger)"/>
    <property type="match status" value="1"/>
</dbReference>
<dbReference type="InterPro" id="IPR011011">
    <property type="entry name" value="Znf_FYVE_PHD"/>
</dbReference>
<dbReference type="SUPFAM" id="SSF57903">
    <property type="entry name" value="FYVE/PHD zinc finger"/>
    <property type="match status" value="1"/>
</dbReference>
<evidence type="ECO:0000313" key="2">
    <source>
        <dbReference type="Proteomes" id="UP000507470"/>
    </source>
</evidence>
<dbReference type="GO" id="GO:0061630">
    <property type="term" value="F:ubiquitin protein ligase activity"/>
    <property type="evidence" value="ECO:0007669"/>
    <property type="project" value="UniProtKB-EC"/>
</dbReference>